<dbReference type="Proteomes" id="UP000239590">
    <property type="component" value="Unassembled WGS sequence"/>
</dbReference>
<dbReference type="GO" id="GO:0004553">
    <property type="term" value="F:hydrolase activity, hydrolyzing O-glycosyl compounds"/>
    <property type="evidence" value="ECO:0007669"/>
    <property type="project" value="InterPro"/>
</dbReference>
<accession>A0A2S7ITH9</accession>
<dbReference type="Pfam" id="PF04616">
    <property type="entry name" value="Glyco_hydro_43"/>
    <property type="match status" value="1"/>
</dbReference>
<feature type="active site" description="Proton acceptor" evidence="5">
    <location>
        <position position="44"/>
    </location>
</feature>
<evidence type="ECO:0000313" key="9">
    <source>
        <dbReference type="Proteomes" id="UP000239590"/>
    </source>
</evidence>
<evidence type="ECO:0000256" key="4">
    <source>
        <dbReference type="ARBA" id="ARBA00023295"/>
    </source>
</evidence>
<keyword evidence="9" id="KW-1185">Reference proteome</keyword>
<evidence type="ECO:0000256" key="1">
    <source>
        <dbReference type="ARBA" id="ARBA00009865"/>
    </source>
</evidence>
<dbReference type="GO" id="GO:0005975">
    <property type="term" value="P:carbohydrate metabolic process"/>
    <property type="evidence" value="ECO:0007669"/>
    <property type="project" value="InterPro"/>
</dbReference>
<protein>
    <submittedName>
        <fullName evidence="8">Glycosyl hydrolase family 43</fullName>
    </submittedName>
</protein>
<dbReference type="OrthoDB" id="177947at2"/>
<comment type="similarity">
    <text evidence="1 7">Belongs to the glycosyl hydrolase 43 family.</text>
</comment>
<dbReference type="PANTHER" id="PTHR43817">
    <property type="entry name" value="GLYCOSYL HYDROLASE"/>
    <property type="match status" value="1"/>
</dbReference>
<feature type="site" description="Important for catalytic activity, responsible for pKa modulation of the active site Glu and correct orientation of both the proton donor and substrate" evidence="6">
    <location>
        <position position="157"/>
    </location>
</feature>
<dbReference type="PIRSF" id="PIRSF025414">
    <property type="entry name" value="Alpha-L-arabinofuranosidase"/>
    <property type="match status" value="1"/>
</dbReference>
<keyword evidence="2" id="KW-0732">Signal</keyword>
<feature type="active site" description="Proton donor" evidence="5">
    <location>
        <position position="220"/>
    </location>
</feature>
<organism evidence="8 9">
    <name type="scientific">Siphonobacter curvatus</name>
    <dbReference type="NCBI Taxonomy" id="2094562"/>
    <lineage>
        <taxon>Bacteria</taxon>
        <taxon>Pseudomonadati</taxon>
        <taxon>Bacteroidota</taxon>
        <taxon>Cytophagia</taxon>
        <taxon>Cytophagales</taxon>
        <taxon>Cytophagaceae</taxon>
        <taxon>Siphonobacter</taxon>
    </lineage>
</organism>
<reference evidence="9" key="1">
    <citation type="submission" date="2018-02" db="EMBL/GenBank/DDBJ databases">
        <title>Genome sequencing of Solimonas sp. HR-BB.</title>
        <authorList>
            <person name="Lee Y."/>
            <person name="Jeon C.O."/>
        </authorList>
    </citation>
    <scope>NUCLEOTIDE SEQUENCE [LARGE SCALE GENOMIC DNA]</scope>
    <source>
        <strain evidence="9">HR-U</strain>
    </source>
</reference>
<evidence type="ECO:0000256" key="5">
    <source>
        <dbReference type="PIRSR" id="PIRSR606710-1"/>
    </source>
</evidence>
<keyword evidence="4 7" id="KW-0326">Glycosidase</keyword>
<dbReference type="RefSeq" id="WP_104713682.1">
    <property type="nucleotide sequence ID" value="NZ_PTRA01000001.1"/>
</dbReference>
<dbReference type="AlphaFoldDB" id="A0A2S7ITH9"/>
<sequence>MNLRYLVLVLWIGFSCGKDNSTPVTPPPAPSEATFRNPIQNGADPFVYRKDGQYYYMQTVGNRVDLWRTEKMSELNSARRTTIFTPPATGANSRNLWAPEIYFLNGKWYVYYTAGSDTEEYSQRTWVLENASADPTQGTWTQKGRLFNAENDNYALDGNILEHNGSLYFLWSGWPKGVNKVERQEIYISKMENPWTLTGKTTLLTTPELNWERNGFGVNEGPQVLKNPQGRVFMVYSASYCGTDDYALGMLSLREGGDPLNAADWTKTQQPVFTKSPSANAFGPGHNCFFQSPTGSENWLLYHANTNTGEGCGERRNIRMQPFTFTSSGLPQFGEPVATGRSIAVPAGE</sequence>
<comment type="caution">
    <text evidence="8">The sequence shown here is derived from an EMBL/GenBank/DDBJ whole genome shotgun (WGS) entry which is preliminary data.</text>
</comment>
<evidence type="ECO:0000256" key="3">
    <source>
        <dbReference type="ARBA" id="ARBA00022801"/>
    </source>
</evidence>
<dbReference type="PANTHER" id="PTHR43817:SF1">
    <property type="entry name" value="HYDROLASE, FAMILY 43, PUTATIVE (AFU_ORTHOLOGUE AFUA_3G01660)-RELATED"/>
    <property type="match status" value="1"/>
</dbReference>
<dbReference type="CDD" id="cd18820">
    <property type="entry name" value="GH43_LbAraf43-like"/>
    <property type="match status" value="1"/>
</dbReference>
<dbReference type="InterPro" id="IPR023296">
    <property type="entry name" value="Glyco_hydro_beta-prop_sf"/>
</dbReference>
<evidence type="ECO:0000256" key="6">
    <source>
        <dbReference type="PIRSR" id="PIRSR606710-2"/>
    </source>
</evidence>
<proteinExistence type="inferred from homology"/>
<name>A0A2S7ITH9_9BACT</name>
<evidence type="ECO:0000313" key="8">
    <source>
        <dbReference type="EMBL" id="PQA60900.1"/>
    </source>
</evidence>
<keyword evidence="3 7" id="KW-0378">Hydrolase</keyword>
<dbReference type="SUPFAM" id="SSF75005">
    <property type="entry name" value="Arabinanase/levansucrase/invertase"/>
    <property type="match status" value="1"/>
</dbReference>
<dbReference type="EMBL" id="PTRA01000001">
    <property type="protein sequence ID" value="PQA60900.1"/>
    <property type="molecule type" value="Genomic_DNA"/>
</dbReference>
<dbReference type="InterPro" id="IPR006710">
    <property type="entry name" value="Glyco_hydro_43"/>
</dbReference>
<dbReference type="Gene3D" id="2.115.10.20">
    <property type="entry name" value="Glycosyl hydrolase domain, family 43"/>
    <property type="match status" value="1"/>
</dbReference>
<evidence type="ECO:0000256" key="2">
    <source>
        <dbReference type="ARBA" id="ARBA00022729"/>
    </source>
</evidence>
<dbReference type="PROSITE" id="PS51257">
    <property type="entry name" value="PROKAR_LIPOPROTEIN"/>
    <property type="match status" value="1"/>
</dbReference>
<evidence type="ECO:0000256" key="7">
    <source>
        <dbReference type="RuleBase" id="RU361187"/>
    </source>
</evidence>
<dbReference type="InterPro" id="IPR016828">
    <property type="entry name" value="Alpha-L-arabinofuranosidase"/>
</dbReference>
<gene>
    <name evidence="8" type="ORF">C5O19_15185</name>
</gene>